<keyword evidence="9" id="KW-1185">Reference proteome</keyword>
<dbReference type="Proteomes" id="UP000820818">
    <property type="component" value="Linkage Group LG1"/>
</dbReference>
<keyword evidence="2 5" id="KW-0862">Zinc</keyword>
<dbReference type="PANTHER" id="PTHR12322">
    <property type="entry name" value="DOUBLESEX AND MAB-3 RELATED TRANSCRIPTION FACTOR DMRT"/>
    <property type="match status" value="1"/>
</dbReference>
<evidence type="ECO:0000256" key="1">
    <source>
        <dbReference type="ARBA" id="ARBA00022723"/>
    </source>
</evidence>
<dbReference type="Pfam" id="PF00751">
    <property type="entry name" value="DM"/>
    <property type="match status" value="1"/>
</dbReference>
<feature type="compositionally biased region" description="Low complexity" evidence="6">
    <location>
        <begin position="136"/>
        <end position="155"/>
    </location>
</feature>
<dbReference type="InterPro" id="IPR001275">
    <property type="entry name" value="DM_DNA-bd"/>
</dbReference>
<evidence type="ECO:0000259" key="7">
    <source>
        <dbReference type="PROSITE" id="PS50809"/>
    </source>
</evidence>
<dbReference type="InterPro" id="IPR026607">
    <property type="entry name" value="DMRT"/>
</dbReference>
<feature type="DNA-binding region" description="DM" evidence="5">
    <location>
        <begin position="68"/>
        <end position="115"/>
    </location>
</feature>
<dbReference type="EMBL" id="WJBH02000001">
    <property type="protein sequence ID" value="KAI9565693.1"/>
    <property type="molecule type" value="Genomic_DNA"/>
</dbReference>
<protein>
    <submittedName>
        <fullName evidence="8">Doublesex1-alpha</fullName>
    </submittedName>
</protein>
<sequence>MSDSDAEELSVGAPSPISAKERHHHGSNMIIMDGDEEGSSSVSSFRIRNEGVDTINDSNGASQRHPTCALCKNHQTISTLKGHKRYCPWRQCMCELCYGTNKKRKINAEQVALRRAQAQDEELRKKGIIQQLERISSSSASTITTPSSIQQSPSPDCGKARPSRSEHQHSMPGREERAPKVKIDAPARPTPAAGCHQSSPVVFGQQLSLGSILMGQNVSLLRHSVCEKRLGFEMLGFLFRIIQDVKAEIERVSFQLNEIHHEIQIKIHSGNVNFAPNPNLVYGQDPLQNGNPVPPVSIHHYQIPSSFQTQFRATVINGPHPPLHQTLYPN</sequence>
<evidence type="ECO:0000256" key="6">
    <source>
        <dbReference type="SAM" id="MobiDB-lite"/>
    </source>
</evidence>
<evidence type="ECO:0000256" key="4">
    <source>
        <dbReference type="ARBA" id="ARBA00023242"/>
    </source>
</evidence>
<dbReference type="GO" id="GO:0046872">
    <property type="term" value="F:metal ion binding"/>
    <property type="evidence" value="ECO:0007669"/>
    <property type="project" value="UniProtKB-KW"/>
</dbReference>
<keyword evidence="3 5" id="KW-0238">DNA-binding</keyword>
<dbReference type="GO" id="GO:0000978">
    <property type="term" value="F:RNA polymerase II cis-regulatory region sequence-specific DNA binding"/>
    <property type="evidence" value="ECO:0007669"/>
    <property type="project" value="TreeGrafter"/>
</dbReference>
<comment type="subcellular location">
    <subcellularLocation>
        <location evidence="5">Nucleus</location>
    </subcellularLocation>
</comment>
<feature type="domain" description="DM" evidence="7">
    <location>
        <begin position="68"/>
        <end position="115"/>
    </location>
</feature>
<dbReference type="GO" id="GO:0005634">
    <property type="term" value="C:nucleus"/>
    <property type="evidence" value="ECO:0007669"/>
    <property type="project" value="UniProtKB-SubCell"/>
</dbReference>
<keyword evidence="4 5" id="KW-0539">Nucleus</keyword>
<comment type="caution">
    <text evidence="8">The sequence shown here is derived from an EMBL/GenBank/DDBJ whole genome shotgun (WGS) entry which is preliminary data.</text>
</comment>
<dbReference type="AlphaFoldDB" id="A0AAD5Q1J8"/>
<dbReference type="PROSITE" id="PS40000">
    <property type="entry name" value="DM_1"/>
    <property type="match status" value="1"/>
</dbReference>
<dbReference type="GO" id="GO:0007548">
    <property type="term" value="P:sex differentiation"/>
    <property type="evidence" value="ECO:0007669"/>
    <property type="project" value="TreeGrafter"/>
</dbReference>
<dbReference type="InterPro" id="IPR036407">
    <property type="entry name" value="DM_DNA-bd_sf"/>
</dbReference>
<evidence type="ECO:0000256" key="3">
    <source>
        <dbReference type="ARBA" id="ARBA00023125"/>
    </source>
</evidence>
<dbReference type="Gene3D" id="4.10.1040.10">
    <property type="entry name" value="DM DNA-binding domain"/>
    <property type="match status" value="1"/>
</dbReference>
<accession>A0AAD5Q1J8</accession>
<reference evidence="8 9" key="1">
    <citation type="submission" date="2022-05" db="EMBL/GenBank/DDBJ databases">
        <title>A multi-omics perspective on studying reproductive biology in Daphnia sinensis.</title>
        <authorList>
            <person name="Jia J."/>
        </authorList>
    </citation>
    <scope>NUCLEOTIDE SEQUENCE [LARGE SCALE GENOMIC DNA]</scope>
    <source>
        <strain evidence="8 9">WSL</strain>
    </source>
</reference>
<keyword evidence="1 5" id="KW-0479">Metal-binding</keyword>
<proteinExistence type="predicted"/>
<dbReference type="GO" id="GO:0000981">
    <property type="term" value="F:DNA-binding transcription factor activity, RNA polymerase II-specific"/>
    <property type="evidence" value="ECO:0007669"/>
    <property type="project" value="TreeGrafter"/>
</dbReference>
<feature type="region of interest" description="Disordered" evidence="6">
    <location>
        <begin position="1"/>
        <end position="23"/>
    </location>
</feature>
<feature type="region of interest" description="Disordered" evidence="6">
    <location>
        <begin position="136"/>
        <end position="197"/>
    </location>
</feature>
<evidence type="ECO:0000256" key="2">
    <source>
        <dbReference type="ARBA" id="ARBA00022833"/>
    </source>
</evidence>
<gene>
    <name evidence="8" type="ORF">GHT06_009485</name>
</gene>
<evidence type="ECO:0000313" key="8">
    <source>
        <dbReference type="EMBL" id="KAI9565693.1"/>
    </source>
</evidence>
<dbReference type="SMART" id="SM00301">
    <property type="entry name" value="DM"/>
    <property type="match status" value="1"/>
</dbReference>
<dbReference type="PANTHER" id="PTHR12322:SF116">
    <property type="entry name" value="DOUBLESEX-MAB RELATED 99B"/>
    <property type="match status" value="1"/>
</dbReference>
<dbReference type="SUPFAM" id="SSF82927">
    <property type="entry name" value="Cysteine-rich DNA binding domain, (DM domain)"/>
    <property type="match status" value="1"/>
</dbReference>
<evidence type="ECO:0000313" key="9">
    <source>
        <dbReference type="Proteomes" id="UP000820818"/>
    </source>
</evidence>
<name>A0AAD5Q1J8_9CRUS</name>
<evidence type="ECO:0000256" key="5">
    <source>
        <dbReference type="PROSITE-ProRule" id="PRU00070"/>
    </source>
</evidence>
<organism evidence="8 9">
    <name type="scientific">Daphnia sinensis</name>
    <dbReference type="NCBI Taxonomy" id="1820382"/>
    <lineage>
        <taxon>Eukaryota</taxon>
        <taxon>Metazoa</taxon>
        <taxon>Ecdysozoa</taxon>
        <taxon>Arthropoda</taxon>
        <taxon>Crustacea</taxon>
        <taxon>Branchiopoda</taxon>
        <taxon>Diplostraca</taxon>
        <taxon>Cladocera</taxon>
        <taxon>Anomopoda</taxon>
        <taxon>Daphniidae</taxon>
        <taxon>Daphnia</taxon>
        <taxon>Daphnia similis group</taxon>
    </lineage>
</organism>
<feature type="compositionally biased region" description="Basic and acidic residues" evidence="6">
    <location>
        <begin position="163"/>
        <end position="185"/>
    </location>
</feature>
<dbReference type="PROSITE" id="PS50809">
    <property type="entry name" value="DM_2"/>
    <property type="match status" value="1"/>
</dbReference>